<dbReference type="AlphaFoldDB" id="A0A165MX78"/>
<proteinExistence type="predicted"/>
<feature type="compositionally biased region" description="Pro residues" evidence="1">
    <location>
        <begin position="669"/>
        <end position="682"/>
    </location>
</feature>
<feature type="compositionally biased region" description="Polar residues" evidence="1">
    <location>
        <begin position="8"/>
        <end position="18"/>
    </location>
</feature>
<dbReference type="EMBL" id="KV425657">
    <property type="protein sequence ID" value="KZT18893.1"/>
    <property type="molecule type" value="Genomic_DNA"/>
</dbReference>
<reference evidence="2 3" key="1">
    <citation type="journal article" date="2016" name="Mol. Biol. Evol.">
        <title>Comparative Genomics of Early-Diverging Mushroom-Forming Fungi Provides Insights into the Origins of Lignocellulose Decay Capabilities.</title>
        <authorList>
            <person name="Nagy L.G."/>
            <person name="Riley R."/>
            <person name="Tritt A."/>
            <person name="Adam C."/>
            <person name="Daum C."/>
            <person name="Floudas D."/>
            <person name="Sun H."/>
            <person name="Yadav J.S."/>
            <person name="Pangilinan J."/>
            <person name="Larsson K.H."/>
            <person name="Matsuura K."/>
            <person name="Barry K."/>
            <person name="Labutti K."/>
            <person name="Kuo R."/>
            <person name="Ohm R.A."/>
            <person name="Bhattacharya S.S."/>
            <person name="Shirouzu T."/>
            <person name="Yoshinaga Y."/>
            <person name="Martin F.M."/>
            <person name="Grigoriev I.V."/>
            <person name="Hibbett D.S."/>
        </authorList>
    </citation>
    <scope>NUCLEOTIDE SEQUENCE [LARGE SCALE GENOMIC DNA]</scope>
    <source>
        <strain evidence="2 3">HHB14362 ss-1</strain>
    </source>
</reference>
<feature type="compositionally biased region" description="Polar residues" evidence="1">
    <location>
        <begin position="316"/>
        <end position="329"/>
    </location>
</feature>
<keyword evidence="3" id="KW-1185">Reference proteome</keyword>
<dbReference type="Proteomes" id="UP000076761">
    <property type="component" value="Unassembled WGS sequence"/>
</dbReference>
<evidence type="ECO:0000313" key="3">
    <source>
        <dbReference type="Proteomes" id="UP000076761"/>
    </source>
</evidence>
<feature type="compositionally biased region" description="Polar residues" evidence="1">
    <location>
        <begin position="45"/>
        <end position="56"/>
    </location>
</feature>
<accession>A0A165MX78</accession>
<feature type="region of interest" description="Disordered" evidence="1">
    <location>
        <begin position="316"/>
        <end position="339"/>
    </location>
</feature>
<feature type="compositionally biased region" description="Basic residues" evidence="1">
    <location>
        <begin position="640"/>
        <end position="659"/>
    </location>
</feature>
<evidence type="ECO:0000256" key="1">
    <source>
        <dbReference type="SAM" id="MobiDB-lite"/>
    </source>
</evidence>
<dbReference type="OrthoDB" id="3230575at2759"/>
<organism evidence="2 3">
    <name type="scientific">Neolentinus lepideus HHB14362 ss-1</name>
    <dbReference type="NCBI Taxonomy" id="1314782"/>
    <lineage>
        <taxon>Eukaryota</taxon>
        <taxon>Fungi</taxon>
        <taxon>Dikarya</taxon>
        <taxon>Basidiomycota</taxon>
        <taxon>Agaricomycotina</taxon>
        <taxon>Agaricomycetes</taxon>
        <taxon>Gloeophyllales</taxon>
        <taxon>Gloeophyllaceae</taxon>
        <taxon>Neolentinus</taxon>
    </lineage>
</organism>
<dbReference type="InParanoid" id="A0A165MX78"/>
<feature type="region of interest" description="Disordered" evidence="1">
    <location>
        <begin position="630"/>
        <end position="688"/>
    </location>
</feature>
<dbReference type="STRING" id="1314782.A0A165MX78"/>
<evidence type="ECO:0000313" key="2">
    <source>
        <dbReference type="EMBL" id="KZT18893.1"/>
    </source>
</evidence>
<protein>
    <submittedName>
        <fullName evidence="2">Uncharacterized protein</fullName>
    </submittedName>
</protein>
<name>A0A165MX78_9AGAM</name>
<feature type="region of interest" description="Disordered" evidence="1">
    <location>
        <begin position="1"/>
        <end position="56"/>
    </location>
</feature>
<sequence>MPSEEKPTSSIRSATQKATVRPVEKRRVTLRLSAGTNDAPDAVRASSSNLPPTMQQPLEAHFTPASHLPLELTTQPVIRTMTEPLSFDDETLDRSPYATSELLPSEDDADYMELENTPTPVRIQNPPILVTAARGLPGAPSLVATHRASRLTASVHAPISTTSALIPAPTQQSHHDQLAPQPQQPEPIVAQPATNAIPAATYAAITAREPAPLPPTIAPPALPPAANHTPPAIPEQDQPMAGPPAHPAITQADPPMPIDAPPVAPPMQPVHLPAPLPAVIPPPVPPPGGLQAPINPQLAAFLNFVEEDLLAVSTHTGPQEANQNGSLASFTAPPPGGFPRTYRTSNTVLVRNITPTQLITIFGQPNPVLIVLPYNWNGRDLLTRGAEAAAHIRTVAIEYSRAVSAADPEVITVTTPTPVHAASPETPSPPVFFLRNLPNTTLLSMINRGVISHPQASFQVFPIPTPEPTHSIICAMDGFTTDDTAALTSDISDTLRLPSAHIIICEIIRRYFLGTHDQLADLADTFARSISLIRIPLHAPGGMPIPRYVMLGDRPTGISNAIWYQLREALFQQLYETPLHGTGFPVRFGSCSLCHCITHPRGLCPFSAIDGWNGPTYDNTWVTQEEPNTTHFAQQSRGRGQGRARGPNRARGRGQRGRGRGGGMGGMGPGPPRPPPPPPPATPTVLAA</sequence>
<gene>
    <name evidence="2" type="ORF">NEOLEDRAFT_1183859</name>
</gene>